<feature type="domain" description="Beta-lactamase class A catalytic" evidence="1">
    <location>
        <begin position="2"/>
        <end position="42"/>
    </location>
</feature>
<sequence>MDRIMPLASMVKIMVAIEYAQQAAEGKIDPNESVKLAQIDKYYLPNLDGGAQPAWMEILKAQKLIKEDAVPLEEVANRGLCSSAIQNEQPHDLFSPSSQAFGYPPGRADAKPWQPGIVPAFRLQGRIHKLYVKHSHVCLG</sequence>
<name>A0ABN8UAT7_9BACL</name>
<dbReference type="Pfam" id="PF13354">
    <property type="entry name" value="Beta-lactamase2"/>
    <property type="match status" value="1"/>
</dbReference>
<keyword evidence="2" id="KW-0378">Hydrolase</keyword>
<evidence type="ECO:0000313" key="3">
    <source>
        <dbReference type="Proteomes" id="UP001154322"/>
    </source>
</evidence>
<evidence type="ECO:0000313" key="2">
    <source>
        <dbReference type="EMBL" id="CAH8248248.1"/>
    </source>
</evidence>
<organism evidence="2 3">
    <name type="scientific">Paenibacillus melissococcoides</name>
    <dbReference type="NCBI Taxonomy" id="2912268"/>
    <lineage>
        <taxon>Bacteria</taxon>
        <taxon>Bacillati</taxon>
        <taxon>Bacillota</taxon>
        <taxon>Bacilli</taxon>
        <taxon>Bacillales</taxon>
        <taxon>Paenibacillaceae</taxon>
        <taxon>Paenibacillus</taxon>
    </lineage>
</organism>
<dbReference type="SUPFAM" id="SSF56601">
    <property type="entry name" value="beta-lactamase/transpeptidase-like"/>
    <property type="match status" value="1"/>
</dbReference>
<dbReference type="Proteomes" id="UP001154322">
    <property type="component" value="Unassembled WGS sequence"/>
</dbReference>
<dbReference type="Gene3D" id="3.40.710.10">
    <property type="entry name" value="DD-peptidase/beta-lactamase superfamily"/>
    <property type="match status" value="1"/>
</dbReference>
<reference evidence="2" key="1">
    <citation type="submission" date="2022-06" db="EMBL/GenBank/DDBJ databases">
        <authorList>
            <person name="Dietemann V."/>
            <person name="Ory F."/>
            <person name="Dainat B."/>
            <person name="Oberhansli S."/>
        </authorList>
    </citation>
    <scope>NUCLEOTIDE SEQUENCE</scope>
    <source>
        <strain evidence="2">Ena-SAMPLE-TAB-26-04-2022-14:26:32:270-5432</strain>
    </source>
</reference>
<dbReference type="InterPro" id="IPR045155">
    <property type="entry name" value="Beta-lactam_cat"/>
</dbReference>
<evidence type="ECO:0000259" key="1">
    <source>
        <dbReference type="Pfam" id="PF13354"/>
    </source>
</evidence>
<proteinExistence type="predicted"/>
<protein>
    <submittedName>
        <fullName evidence="2">Class A beta-lactamase-related serine hydrolase</fullName>
    </submittedName>
</protein>
<dbReference type="InterPro" id="IPR012338">
    <property type="entry name" value="Beta-lactam/transpept-like"/>
</dbReference>
<dbReference type="EMBL" id="CALYLO010000009">
    <property type="protein sequence ID" value="CAH8248248.1"/>
    <property type="molecule type" value="Genomic_DNA"/>
</dbReference>
<comment type="caution">
    <text evidence="2">The sequence shown here is derived from an EMBL/GenBank/DDBJ whole genome shotgun (WGS) entry which is preliminary data.</text>
</comment>
<accession>A0ABN8UAT7</accession>
<keyword evidence="3" id="KW-1185">Reference proteome</keyword>
<dbReference type="GO" id="GO:0016787">
    <property type="term" value="F:hydrolase activity"/>
    <property type="evidence" value="ECO:0007669"/>
    <property type="project" value="UniProtKB-KW"/>
</dbReference>
<gene>
    <name evidence="2" type="ORF">WJ0W_005505</name>
</gene>